<protein>
    <recommendedName>
        <fullName evidence="7">BZIP domain-containing protein</fullName>
    </recommendedName>
</protein>
<evidence type="ECO:0000256" key="5">
    <source>
        <dbReference type="ARBA" id="ARBA00023242"/>
    </source>
</evidence>
<evidence type="ECO:0000256" key="1">
    <source>
        <dbReference type="ARBA" id="ARBA00004123"/>
    </source>
</evidence>
<comment type="caution">
    <text evidence="8">The sequence shown here is derived from an EMBL/GenBank/DDBJ whole genome shotgun (WGS) entry which is preliminary data.</text>
</comment>
<comment type="subcellular location">
    <subcellularLocation>
        <location evidence="1">Nucleus</location>
    </subcellularLocation>
</comment>
<dbReference type="InterPro" id="IPR046347">
    <property type="entry name" value="bZIP_sf"/>
</dbReference>
<dbReference type="SUPFAM" id="SSF57959">
    <property type="entry name" value="Leucine zipper domain"/>
    <property type="match status" value="1"/>
</dbReference>
<dbReference type="GeneID" id="66117005"/>
<dbReference type="PROSITE" id="PS00036">
    <property type="entry name" value="BZIP_BASIC"/>
    <property type="match status" value="1"/>
</dbReference>
<dbReference type="GO" id="GO:0001228">
    <property type="term" value="F:DNA-binding transcription activator activity, RNA polymerase II-specific"/>
    <property type="evidence" value="ECO:0007669"/>
    <property type="project" value="TreeGrafter"/>
</dbReference>
<proteinExistence type="predicted"/>
<keyword evidence="3" id="KW-0238">DNA-binding</keyword>
<feature type="region of interest" description="Disordered" evidence="6">
    <location>
        <begin position="225"/>
        <end position="252"/>
    </location>
</feature>
<feature type="compositionally biased region" description="Basic and acidic residues" evidence="6">
    <location>
        <begin position="225"/>
        <end position="237"/>
    </location>
</feature>
<dbReference type="GO" id="GO:0089713">
    <property type="term" value="C:Cbf1-Met4-Met28 complex"/>
    <property type="evidence" value="ECO:0007669"/>
    <property type="project" value="TreeGrafter"/>
</dbReference>
<evidence type="ECO:0000256" key="3">
    <source>
        <dbReference type="ARBA" id="ARBA00023125"/>
    </source>
</evidence>
<evidence type="ECO:0000313" key="8">
    <source>
        <dbReference type="EMBL" id="KAG7195110.1"/>
    </source>
</evidence>
<evidence type="ECO:0000256" key="4">
    <source>
        <dbReference type="ARBA" id="ARBA00023163"/>
    </source>
</evidence>
<name>A0A9P7VC69_9ASCO</name>
<dbReference type="GO" id="GO:0005634">
    <property type="term" value="C:nucleus"/>
    <property type="evidence" value="ECO:0007669"/>
    <property type="project" value="UniProtKB-SubCell"/>
</dbReference>
<dbReference type="GO" id="GO:0000977">
    <property type="term" value="F:RNA polymerase II transcription regulatory region sequence-specific DNA binding"/>
    <property type="evidence" value="ECO:0007669"/>
    <property type="project" value="TreeGrafter"/>
</dbReference>
<evidence type="ECO:0000259" key="7">
    <source>
        <dbReference type="PROSITE" id="PS50217"/>
    </source>
</evidence>
<feature type="region of interest" description="Disordered" evidence="6">
    <location>
        <begin position="62"/>
        <end position="98"/>
    </location>
</feature>
<evidence type="ECO:0000256" key="6">
    <source>
        <dbReference type="SAM" id="MobiDB-lite"/>
    </source>
</evidence>
<dbReference type="PROSITE" id="PS50217">
    <property type="entry name" value="BZIP"/>
    <property type="match status" value="1"/>
</dbReference>
<feature type="compositionally biased region" description="Polar residues" evidence="6">
    <location>
        <begin position="238"/>
        <end position="252"/>
    </location>
</feature>
<organism evidence="8 9">
    <name type="scientific">Scheffersomyces spartinae</name>
    <dbReference type="NCBI Taxonomy" id="45513"/>
    <lineage>
        <taxon>Eukaryota</taxon>
        <taxon>Fungi</taxon>
        <taxon>Dikarya</taxon>
        <taxon>Ascomycota</taxon>
        <taxon>Saccharomycotina</taxon>
        <taxon>Pichiomycetes</taxon>
        <taxon>Debaryomycetaceae</taxon>
        <taxon>Scheffersomyces</taxon>
    </lineage>
</organism>
<dbReference type="OrthoDB" id="1939598at2759"/>
<dbReference type="CDD" id="cd14705">
    <property type="entry name" value="bZIP_Zip1"/>
    <property type="match status" value="1"/>
</dbReference>
<feature type="domain" description="BZIP" evidence="7">
    <location>
        <begin position="161"/>
        <end position="224"/>
    </location>
</feature>
<feature type="compositionally biased region" description="Polar residues" evidence="6">
    <location>
        <begin position="86"/>
        <end position="98"/>
    </location>
</feature>
<sequence>MDFQPLDYLNDLNLVINSPVVGDNTNSTSPNGGASADLAMFSHSDFFDFDVLGQDNIVPIKPSVTTQSNESNSTTNNTFQFESETDSYQVSQYPESATTVSSMEQNTYNQSQYVKIEPQEETFLASVSNLSAAPTAVATPINDNGEFGISSVGEAKFSAIHAANEDKRKRNTAASARFRIKKKLKEQQMEQRTKELQDRVQLLEKKLRTLEMENRCLKSLVAQKSEKKSTDLVESIKQRSLQTTSEPVFQFT</sequence>
<dbReference type="RefSeq" id="XP_043050657.1">
    <property type="nucleotide sequence ID" value="XM_043194333.1"/>
</dbReference>
<dbReference type="Proteomes" id="UP000790833">
    <property type="component" value="Unassembled WGS sequence"/>
</dbReference>
<dbReference type="EMBL" id="JAHMUF010000004">
    <property type="protein sequence ID" value="KAG7195110.1"/>
    <property type="molecule type" value="Genomic_DNA"/>
</dbReference>
<dbReference type="Gene3D" id="1.20.5.170">
    <property type="match status" value="1"/>
</dbReference>
<keyword evidence="9" id="KW-1185">Reference proteome</keyword>
<accession>A0A9P7VC69</accession>
<reference evidence="8" key="1">
    <citation type="submission" date="2021-03" db="EMBL/GenBank/DDBJ databases">
        <authorList>
            <person name="Palmer J.M."/>
        </authorList>
    </citation>
    <scope>NUCLEOTIDE SEQUENCE</scope>
    <source>
        <strain evidence="8">ARV_011</strain>
    </source>
</reference>
<feature type="compositionally biased region" description="Low complexity" evidence="6">
    <location>
        <begin position="65"/>
        <end position="82"/>
    </location>
</feature>
<keyword evidence="4" id="KW-0804">Transcription</keyword>
<dbReference type="AlphaFoldDB" id="A0A9P7VC69"/>
<gene>
    <name evidence="8" type="ORF">KQ657_003631</name>
</gene>
<dbReference type="PANTHER" id="PTHR13044:SF14">
    <property type="entry name" value="CRYPTOCEPHAL, ISOFORM A"/>
    <property type="match status" value="1"/>
</dbReference>
<keyword evidence="5" id="KW-0539">Nucleus</keyword>
<evidence type="ECO:0000256" key="2">
    <source>
        <dbReference type="ARBA" id="ARBA00023015"/>
    </source>
</evidence>
<dbReference type="Pfam" id="PF07716">
    <property type="entry name" value="bZIP_2"/>
    <property type="match status" value="1"/>
</dbReference>
<evidence type="ECO:0000313" key="9">
    <source>
        <dbReference type="Proteomes" id="UP000790833"/>
    </source>
</evidence>
<keyword evidence="2" id="KW-0805">Transcription regulation</keyword>
<dbReference type="PANTHER" id="PTHR13044">
    <property type="entry name" value="ACTIVATING TRANSCRIPTION FACTOR ATF 4/5"/>
    <property type="match status" value="1"/>
</dbReference>
<dbReference type="InterPro" id="IPR004827">
    <property type="entry name" value="bZIP"/>
</dbReference>